<dbReference type="InterPro" id="IPR027417">
    <property type="entry name" value="P-loop_NTPase"/>
</dbReference>
<dbReference type="PANTHER" id="PTHR47968:SF75">
    <property type="entry name" value="CENTROMERE-ASSOCIATED PROTEIN E"/>
    <property type="match status" value="1"/>
</dbReference>
<comment type="similarity">
    <text evidence="3">Belongs to the TRAFAC class myosin-kinesin ATPase superfamily. Kinesin family.</text>
</comment>
<keyword evidence="1" id="KW-0175">Coiled coil</keyword>
<dbReference type="Pfam" id="PF00225">
    <property type="entry name" value="Kinesin"/>
    <property type="match status" value="1"/>
</dbReference>
<dbReference type="InterPro" id="IPR036961">
    <property type="entry name" value="Kinesin_motor_dom_sf"/>
</dbReference>
<comment type="caution">
    <text evidence="3">Lacks conserved residue(s) required for the propagation of feature annotation.</text>
</comment>
<dbReference type="InterPro" id="IPR001752">
    <property type="entry name" value="Kinesin_motor_dom"/>
</dbReference>
<evidence type="ECO:0000259" key="4">
    <source>
        <dbReference type="PROSITE" id="PS50067"/>
    </source>
</evidence>
<dbReference type="Proteomes" id="UP001530400">
    <property type="component" value="Unassembled WGS sequence"/>
</dbReference>
<gene>
    <name evidence="5" type="ORF">ACHAWO_012462</name>
</gene>
<evidence type="ECO:0000313" key="6">
    <source>
        <dbReference type="Proteomes" id="UP001530400"/>
    </source>
</evidence>
<dbReference type="PANTHER" id="PTHR47968">
    <property type="entry name" value="CENTROMERE PROTEIN E"/>
    <property type="match status" value="1"/>
</dbReference>
<name>A0ABD3QZC7_9STRA</name>
<dbReference type="EMBL" id="JALLPJ020000040">
    <property type="protein sequence ID" value="KAL3804446.1"/>
    <property type="molecule type" value="Genomic_DNA"/>
</dbReference>
<evidence type="ECO:0000313" key="5">
    <source>
        <dbReference type="EMBL" id="KAL3804446.1"/>
    </source>
</evidence>
<keyword evidence="2" id="KW-0505">Motor protein</keyword>
<dbReference type="SUPFAM" id="SSF52540">
    <property type="entry name" value="P-loop containing nucleoside triphosphate hydrolases"/>
    <property type="match status" value="1"/>
</dbReference>
<dbReference type="PROSITE" id="PS50067">
    <property type="entry name" value="KINESIN_MOTOR_2"/>
    <property type="match status" value="1"/>
</dbReference>
<evidence type="ECO:0000256" key="3">
    <source>
        <dbReference type="PROSITE-ProRule" id="PRU00283"/>
    </source>
</evidence>
<dbReference type="AlphaFoldDB" id="A0ABD3QZC7"/>
<evidence type="ECO:0000256" key="2">
    <source>
        <dbReference type="ARBA" id="ARBA00023175"/>
    </source>
</evidence>
<reference evidence="5 6" key="1">
    <citation type="submission" date="2024-10" db="EMBL/GenBank/DDBJ databases">
        <title>Updated reference genomes for cyclostephanoid diatoms.</title>
        <authorList>
            <person name="Roberts W.R."/>
            <person name="Alverson A.J."/>
        </authorList>
    </citation>
    <scope>NUCLEOTIDE SEQUENCE [LARGE SCALE GENOMIC DNA]</scope>
    <source>
        <strain evidence="5 6">AJA010-31</strain>
    </source>
</reference>
<evidence type="ECO:0000256" key="1">
    <source>
        <dbReference type="ARBA" id="ARBA00023054"/>
    </source>
</evidence>
<comment type="caution">
    <text evidence="5">The sequence shown here is derived from an EMBL/GenBank/DDBJ whole genome shotgun (WGS) entry which is preliminary data.</text>
</comment>
<organism evidence="5 6">
    <name type="scientific">Cyclotella atomus</name>
    <dbReference type="NCBI Taxonomy" id="382360"/>
    <lineage>
        <taxon>Eukaryota</taxon>
        <taxon>Sar</taxon>
        <taxon>Stramenopiles</taxon>
        <taxon>Ochrophyta</taxon>
        <taxon>Bacillariophyta</taxon>
        <taxon>Coscinodiscophyceae</taxon>
        <taxon>Thalassiosirophycidae</taxon>
        <taxon>Stephanodiscales</taxon>
        <taxon>Stephanodiscaceae</taxon>
        <taxon>Cyclotella</taxon>
    </lineage>
</organism>
<feature type="domain" description="Kinesin motor" evidence="4">
    <location>
        <begin position="70"/>
        <end position="186"/>
    </location>
</feature>
<dbReference type="SMART" id="SM00129">
    <property type="entry name" value="KISc"/>
    <property type="match status" value="1"/>
</dbReference>
<accession>A0ABD3QZC7</accession>
<dbReference type="InterPro" id="IPR027640">
    <property type="entry name" value="Kinesin-like_fam"/>
</dbReference>
<sequence length="186" mass="21049">MSKWPSVSTPWYPTAATNPKHVPSMLVRTVFKNLTNFTHDHVFGEDVSTSQVYTDLVQGIVSSVTKDLHMTLSGKTFTMQGADEKEGIIQYAAKDISESIKQEEHTAESLMKVRICGDIYNEELRDLLTDNKPDNKQKTNSLVIREDKKGSISVENLKEVTVRSLDRLMEVFRVGEANKSIMARQR</sequence>
<keyword evidence="6" id="KW-1185">Reference proteome</keyword>
<proteinExistence type="inferred from homology"/>
<protein>
    <recommendedName>
        <fullName evidence="4">Kinesin motor domain-containing protein</fullName>
    </recommendedName>
</protein>
<dbReference type="Gene3D" id="3.40.850.10">
    <property type="entry name" value="Kinesin motor domain"/>
    <property type="match status" value="1"/>
</dbReference>